<feature type="compositionally biased region" description="Basic residues" evidence="1">
    <location>
        <begin position="537"/>
        <end position="546"/>
    </location>
</feature>
<feature type="compositionally biased region" description="Polar residues" evidence="1">
    <location>
        <begin position="353"/>
        <end position="362"/>
    </location>
</feature>
<dbReference type="STRING" id="656916.A0A2G7FH84"/>
<organism evidence="3 4">
    <name type="scientific">Aspergillus arachidicola</name>
    <dbReference type="NCBI Taxonomy" id="656916"/>
    <lineage>
        <taxon>Eukaryota</taxon>
        <taxon>Fungi</taxon>
        <taxon>Dikarya</taxon>
        <taxon>Ascomycota</taxon>
        <taxon>Pezizomycotina</taxon>
        <taxon>Eurotiomycetes</taxon>
        <taxon>Eurotiomycetidae</taxon>
        <taxon>Eurotiales</taxon>
        <taxon>Aspergillaceae</taxon>
        <taxon>Aspergillus</taxon>
        <taxon>Aspergillus subgen. Circumdati</taxon>
    </lineage>
</organism>
<feature type="compositionally biased region" description="Basic residues" evidence="1">
    <location>
        <begin position="434"/>
        <end position="445"/>
    </location>
</feature>
<dbReference type="EMBL" id="NEXV01000642">
    <property type="protein sequence ID" value="PIG79966.1"/>
    <property type="molecule type" value="Genomic_DNA"/>
</dbReference>
<protein>
    <recommendedName>
        <fullName evidence="2">Pyridoxamine 5'-phosphate oxidase Alr4036 family FMN-binding domain-containing protein</fullName>
    </recommendedName>
</protein>
<feature type="domain" description="Pyridoxamine 5'-phosphate oxidase Alr4036 family FMN-binding" evidence="2">
    <location>
        <begin position="5"/>
        <end position="122"/>
    </location>
</feature>
<dbReference type="PANTHER" id="PTHR28243:SF1">
    <property type="entry name" value="PYRIDOXAMINE 5'-PHOSPHATE OXIDASE ALR4036 FAMILY FMN-BINDING DOMAIN-CONTAINING PROTEIN"/>
    <property type="match status" value="1"/>
</dbReference>
<reference evidence="3 4" key="1">
    <citation type="submission" date="2017-05" db="EMBL/GenBank/DDBJ databases">
        <title>Genome sequence for an aflatoxigenic pathogen of Argentinian peanut, Aspergillus arachidicola.</title>
        <authorList>
            <person name="Moore G."/>
            <person name="Beltz S.B."/>
            <person name="Mack B.M."/>
        </authorList>
    </citation>
    <scope>NUCLEOTIDE SEQUENCE [LARGE SCALE GENOMIC DNA]</scope>
    <source>
        <strain evidence="3 4">CBS 117610</strain>
    </source>
</reference>
<evidence type="ECO:0000259" key="2">
    <source>
        <dbReference type="Pfam" id="PF12766"/>
    </source>
</evidence>
<keyword evidence="4" id="KW-1185">Reference proteome</keyword>
<dbReference type="PANTHER" id="PTHR28243">
    <property type="entry name" value="AGL049CP"/>
    <property type="match status" value="1"/>
</dbReference>
<evidence type="ECO:0000256" key="1">
    <source>
        <dbReference type="SAM" id="MobiDB-lite"/>
    </source>
</evidence>
<gene>
    <name evidence="3" type="ORF">AARAC_005500</name>
</gene>
<evidence type="ECO:0000313" key="4">
    <source>
        <dbReference type="Proteomes" id="UP000231358"/>
    </source>
</evidence>
<feature type="compositionally biased region" description="Basic and acidic residues" evidence="1">
    <location>
        <begin position="527"/>
        <end position="536"/>
    </location>
</feature>
<dbReference type="AlphaFoldDB" id="A0A2G7FH84"/>
<dbReference type="Proteomes" id="UP000231358">
    <property type="component" value="Unassembled WGS sequence"/>
</dbReference>
<feature type="compositionally biased region" description="Polar residues" evidence="1">
    <location>
        <begin position="281"/>
        <end position="304"/>
    </location>
</feature>
<name>A0A2G7FH84_9EURO</name>
<comment type="caution">
    <text evidence="3">The sequence shown here is derived from an EMBL/GenBank/DDBJ whole genome shotgun (WGS) entry which is preliminary data.</text>
</comment>
<evidence type="ECO:0000313" key="3">
    <source>
        <dbReference type="EMBL" id="PIG79966.1"/>
    </source>
</evidence>
<feature type="compositionally biased region" description="Polar residues" evidence="1">
    <location>
        <begin position="175"/>
        <end position="185"/>
    </location>
</feature>
<proteinExistence type="predicted"/>
<feature type="region of interest" description="Disordered" evidence="1">
    <location>
        <begin position="171"/>
        <end position="192"/>
    </location>
</feature>
<accession>A0A2G7FH84</accession>
<feature type="compositionally biased region" description="Polar residues" evidence="1">
    <location>
        <begin position="549"/>
        <end position="559"/>
    </location>
</feature>
<dbReference type="SUPFAM" id="SSF50475">
    <property type="entry name" value="FMN-binding split barrel"/>
    <property type="match status" value="1"/>
</dbReference>
<dbReference type="Pfam" id="PF12766">
    <property type="entry name" value="Pyridox_oxase_2"/>
    <property type="match status" value="1"/>
</dbReference>
<dbReference type="GO" id="GO:0010181">
    <property type="term" value="F:FMN binding"/>
    <property type="evidence" value="ECO:0007669"/>
    <property type="project" value="InterPro"/>
</dbReference>
<dbReference type="Gene3D" id="2.30.110.10">
    <property type="entry name" value="Electron Transport, Fmn-binding Protein, Chain A"/>
    <property type="match status" value="1"/>
</dbReference>
<dbReference type="InterPro" id="IPR024624">
    <property type="entry name" value="Pyridox_Oxase_Alr4036_FMN-bd"/>
</dbReference>
<feature type="compositionally biased region" description="Polar residues" evidence="1">
    <location>
        <begin position="390"/>
        <end position="417"/>
    </location>
</feature>
<sequence length="639" mass="69267">MAPQAPWRSLFQSHLTQNSSTSFTLSTVGHDSQNRPVPRSRTCEFRGFWPSPQLHDKAVEALNSQGIGENPAAYESDMISLTTDVRMEKVGQLDSSANVVEGIFWLTDVGNQWRVKGEAFVIGDPKGGAHEEAARKEIQAGMNVTGRDVDVSGWTWERQVTAYFANHSPVMRGSFKNTSPGQPRTQEPADPSLKLGQEVDDLQDSVARGNFRVVVIRPNEVERLDLSDLQNVRRVRWTFVPADNTDGQGEPCKNCGGPRAEDVPDEIELCEQCTASNMPVASFDSQAGSPTEPNTPVPDTQSVGSQGGDGHPGKGKEPADLGEPILVPDPESVPVGCRPSQIGTDTDAVESMSAAQSDSASRGGNRLKRKASALGVEEPVLDVESDKSVENISPKDTSNVGQSHDPSSHEQTISAPASNPAKKVKMEPACGSCRRSKVRCTHRKPVVNPREDAFQSEAQRPIQPKESDQLSQDDPAQDDPGEGSSKRAGLRPKSQPADTPDGKIPPKPRGRPRKHPEETQAVVNKGKAVEEPEFPPKRPRHGRKPAQRIGSSAQGKSGQATAPEPAAATVPTETMAANIFIASNMALNNVLAENFQETVRECEVKWQAVSDSLGEAMNSFREAKRKIDDWLDMWKTGEV</sequence>
<dbReference type="InterPro" id="IPR012349">
    <property type="entry name" value="Split_barrel_FMN-bd"/>
</dbReference>
<feature type="region of interest" description="Disordered" evidence="1">
    <location>
        <begin position="281"/>
        <end position="568"/>
    </location>
</feature>